<dbReference type="InterPro" id="IPR001989">
    <property type="entry name" value="Radical_activat_CS"/>
</dbReference>
<evidence type="ECO:0000256" key="6">
    <source>
        <dbReference type="ARBA" id="ARBA00023002"/>
    </source>
</evidence>
<dbReference type="InterPro" id="IPR034457">
    <property type="entry name" value="Organic_radical-activating"/>
</dbReference>
<dbReference type="STRING" id="163.SAMN04487775_103178"/>
<keyword evidence="8 9" id="KW-0411">Iron-sulfur</keyword>
<keyword evidence="11" id="KW-0670">Pyruvate</keyword>
<evidence type="ECO:0000313" key="12">
    <source>
        <dbReference type="Proteomes" id="UP000182360"/>
    </source>
</evidence>
<dbReference type="PROSITE" id="PS51918">
    <property type="entry name" value="RADICAL_SAM"/>
    <property type="match status" value="1"/>
</dbReference>
<reference evidence="11 12" key="1">
    <citation type="submission" date="2016-10" db="EMBL/GenBank/DDBJ databases">
        <authorList>
            <person name="de Groot N.N."/>
        </authorList>
    </citation>
    <scope>NUCLEOTIDE SEQUENCE [LARGE SCALE GENOMIC DNA]</scope>
    <source>
        <strain evidence="11 12">B25</strain>
    </source>
</reference>
<evidence type="ECO:0000256" key="1">
    <source>
        <dbReference type="ARBA" id="ARBA00002918"/>
    </source>
</evidence>
<proteinExistence type="inferred from homology"/>
<evidence type="ECO:0000256" key="4">
    <source>
        <dbReference type="ARBA" id="ARBA00022691"/>
    </source>
</evidence>
<evidence type="ECO:0000256" key="3">
    <source>
        <dbReference type="ARBA" id="ARBA00022485"/>
    </source>
</evidence>
<dbReference type="GO" id="GO:0043365">
    <property type="term" value="F:[formate-C-acetyltransferase]-activating enzyme activity"/>
    <property type="evidence" value="ECO:0007669"/>
    <property type="project" value="UniProtKB-UniRule"/>
</dbReference>
<dbReference type="PIRSF" id="PIRSF000371">
    <property type="entry name" value="PFL_act_enz"/>
    <property type="match status" value="1"/>
</dbReference>
<dbReference type="GO" id="GO:0005737">
    <property type="term" value="C:cytoplasm"/>
    <property type="evidence" value="ECO:0007669"/>
    <property type="project" value="UniProtKB-SubCell"/>
</dbReference>
<keyword evidence="7 9" id="KW-0408">Iron</keyword>
<dbReference type="InterPro" id="IPR058240">
    <property type="entry name" value="rSAM_sf"/>
</dbReference>
<comment type="function">
    <text evidence="1">Activation of pyruvate formate-lyase 1 under anaerobic conditions by generation of an organic free radical, using S-adenosylmethionine and reduced flavodoxin as cosubstrates to produce 5'-deoxy-adenosine.</text>
</comment>
<dbReference type="CDD" id="cd01335">
    <property type="entry name" value="Radical_SAM"/>
    <property type="match status" value="1"/>
</dbReference>
<evidence type="ECO:0000313" key="11">
    <source>
        <dbReference type="EMBL" id="SEQ88169.1"/>
    </source>
</evidence>
<sequence>MQGYIHQLESFGCADGPGSRFIIFFSGCPLRCLYCHNPDTWKMTDGKLYTVEELVNEAMSCKEYWGKKGGVTVSGGEPLFQIDFLIELFTAFKKLGVNTCIDTSGAPFTMEGEWFEKFQRLMEVTDILLMDIKHINEEEHIKLTGKTGKNIREMFAYLDKINKPIWIRHVLVPGITDNDEYLTQTRDFIRTLHNVERVEILPYHGLGAMKYKDLGIDYVLKDLESPTLERVANARKILECDKYTKWQA</sequence>
<dbReference type="PANTHER" id="PTHR30352">
    <property type="entry name" value="PYRUVATE FORMATE-LYASE-ACTIVATING ENZYME"/>
    <property type="match status" value="1"/>
</dbReference>
<dbReference type="EMBL" id="FOFU01000014">
    <property type="protein sequence ID" value="SEQ88169.1"/>
    <property type="molecule type" value="Genomic_DNA"/>
</dbReference>
<keyword evidence="4 9" id="KW-0949">S-adenosyl-L-methionine</keyword>
<keyword evidence="9" id="KW-0963">Cytoplasm</keyword>
<comment type="catalytic activity">
    <reaction evidence="9">
        <text>glycyl-[formate C-acetyltransferase] + reduced [flavodoxin] + S-adenosyl-L-methionine = glycin-2-yl radical-[formate C-acetyltransferase] + semiquinone [flavodoxin] + 5'-deoxyadenosine + L-methionine + H(+)</text>
        <dbReference type="Rhea" id="RHEA:19225"/>
        <dbReference type="Rhea" id="RHEA-COMP:10622"/>
        <dbReference type="Rhea" id="RHEA-COMP:12190"/>
        <dbReference type="Rhea" id="RHEA-COMP:12191"/>
        <dbReference type="Rhea" id="RHEA-COMP:14480"/>
        <dbReference type="ChEBI" id="CHEBI:15378"/>
        <dbReference type="ChEBI" id="CHEBI:17319"/>
        <dbReference type="ChEBI" id="CHEBI:29947"/>
        <dbReference type="ChEBI" id="CHEBI:32722"/>
        <dbReference type="ChEBI" id="CHEBI:57618"/>
        <dbReference type="ChEBI" id="CHEBI:57844"/>
        <dbReference type="ChEBI" id="CHEBI:59789"/>
        <dbReference type="ChEBI" id="CHEBI:140311"/>
        <dbReference type="EC" id="1.97.1.4"/>
    </reaction>
</comment>
<dbReference type="Proteomes" id="UP000182360">
    <property type="component" value="Unassembled WGS sequence"/>
</dbReference>
<dbReference type="GO" id="GO:0016829">
    <property type="term" value="F:lyase activity"/>
    <property type="evidence" value="ECO:0007669"/>
    <property type="project" value="UniProtKB-KW"/>
</dbReference>
<evidence type="ECO:0000256" key="8">
    <source>
        <dbReference type="ARBA" id="ARBA00023014"/>
    </source>
</evidence>
<dbReference type="InterPro" id="IPR007197">
    <property type="entry name" value="rSAM"/>
</dbReference>
<accession>A0A1H9JN04</accession>
<name>A0A1H9JN04_9SPIR</name>
<dbReference type="InterPro" id="IPR012839">
    <property type="entry name" value="Organic_radical_activase"/>
</dbReference>
<comment type="subcellular location">
    <subcellularLocation>
        <location evidence="9">Cytoplasm</location>
    </subcellularLocation>
</comment>
<dbReference type="AlphaFoldDB" id="A0A1H9JN04"/>
<organism evidence="11 12">
    <name type="scientific">Treponema bryantii</name>
    <dbReference type="NCBI Taxonomy" id="163"/>
    <lineage>
        <taxon>Bacteria</taxon>
        <taxon>Pseudomonadati</taxon>
        <taxon>Spirochaetota</taxon>
        <taxon>Spirochaetia</taxon>
        <taxon>Spirochaetales</taxon>
        <taxon>Treponemataceae</taxon>
        <taxon>Treponema</taxon>
    </lineage>
</organism>
<protein>
    <recommendedName>
        <fullName evidence="9">Pyruvate formate-lyase-activating enzyme</fullName>
        <ecNumber evidence="9">1.97.1.4</ecNumber>
    </recommendedName>
</protein>
<dbReference type="Pfam" id="PF04055">
    <property type="entry name" value="Radical_SAM"/>
    <property type="match status" value="1"/>
</dbReference>
<dbReference type="SUPFAM" id="SSF102114">
    <property type="entry name" value="Radical SAM enzymes"/>
    <property type="match status" value="1"/>
</dbReference>
<dbReference type="SFLD" id="SFLDS00029">
    <property type="entry name" value="Radical_SAM"/>
    <property type="match status" value="1"/>
</dbReference>
<dbReference type="NCBIfam" id="TIGR02493">
    <property type="entry name" value="PFLA"/>
    <property type="match status" value="1"/>
</dbReference>
<gene>
    <name evidence="11" type="ORF">SAMN04487977_1148</name>
</gene>
<dbReference type="InterPro" id="IPR012838">
    <property type="entry name" value="PFL1_activating"/>
</dbReference>
<keyword evidence="12" id="KW-1185">Reference proteome</keyword>
<dbReference type="OrthoDB" id="9782387at2"/>
<keyword evidence="6 9" id="KW-0560">Oxidoreductase</keyword>
<comment type="function">
    <text evidence="9">Activation of pyruvate formate-lyase under anaerobic conditions by generation of an organic free radical, using S-adenosylmethionine and reduced flavodoxin as cosubstrates to produce 5'-deoxy-adenosine.</text>
</comment>
<dbReference type="InterPro" id="IPR013785">
    <property type="entry name" value="Aldolase_TIM"/>
</dbReference>
<keyword evidence="5 9" id="KW-0479">Metal-binding</keyword>
<feature type="domain" description="Radical SAM core" evidence="10">
    <location>
        <begin position="14"/>
        <end position="241"/>
    </location>
</feature>
<dbReference type="RefSeq" id="WP_074645574.1">
    <property type="nucleotide sequence ID" value="NZ_AP025286.1"/>
</dbReference>
<dbReference type="eggNOG" id="COG1180">
    <property type="taxonomic scope" value="Bacteria"/>
</dbReference>
<dbReference type="PANTHER" id="PTHR30352:SF5">
    <property type="entry name" value="PYRUVATE FORMATE-LYASE 1-ACTIVATING ENZYME"/>
    <property type="match status" value="1"/>
</dbReference>
<comment type="similarity">
    <text evidence="2 9">Belongs to the organic radical-activating enzymes family.</text>
</comment>
<evidence type="ECO:0000256" key="9">
    <source>
        <dbReference type="RuleBase" id="RU362053"/>
    </source>
</evidence>
<dbReference type="GO" id="GO:0046872">
    <property type="term" value="F:metal ion binding"/>
    <property type="evidence" value="ECO:0007669"/>
    <property type="project" value="UniProtKB-UniRule"/>
</dbReference>
<keyword evidence="11" id="KW-0456">Lyase</keyword>
<evidence type="ECO:0000256" key="2">
    <source>
        <dbReference type="ARBA" id="ARBA00009777"/>
    </source>
</evidence>
<evidence type="ECO:0000256" key="7">
    <source>
        <dbReference type="ARBA" id="ARBA00023004"/>
    </source>
</evidence>
<dbReference type="EC" id="1.97.1.4" evidence="9"/>
<evidence type="ECO:0000259" key="10">
    <source>
        <dbReference type="PROSITE" id="PS51918"/>
    </source>
</evidence>
<dbReference type="GO" id="GO:0051539">
    <property type="term" value="F:4 iron, 4 sulfur cluster binding"/>
    <property type="evidence" value="ECO:0007669"/>
    <property type="project" value="UniProtKB-UniRule"/>
</dbReference>
<dbReference type="PROSITE" id="PS01087">
    <property type="entry name" value="RADICAL_ACTIVATING"/>
    <property type="match status" value="1"/>
</dbReference>
<keyword evidence="3 9" id="KW-0004">4Fe-4S</keyword>
<evidence type="ECO:0000256" key="5">
    <source>
        <dbReference type="ARBA" id="ARBA00022723"/>
    </source>
</evidence>
<dbReference type="SFLD" id="SFLDG01066">
    <property type="entry name" value="organic_radical-activating_enz"/>
    <property type="match status" value="1"/>
</dbReference>
<dbReference type="Gene3D" id="3.20.20.70">
    <property type="entry name" value="Aldolase class I"/>
    <property type="match status" value="1"/>
</dbReference>
<comment type="cofactor">
    <cofactor evidence="9">
        <name>[4Fe-4S] cluster</name>
        <dbReference type="ChEBI" id="CHEBI:49883"/>
    </cofactor>
    <text evidence="9">Binds 1 [4Fe-4S] cluster. The cluster is coordinated with 3 cysteines and an exchangeable S-adenosyl-L-methionine.</text>
</comment>